<dbReference type="Gramene" id="Solyc10g050087.1.1">
    <property type="protein sequence ID" value="Solyc10g050087.1.1"/>
    <property type="gene ID" value="Solyc10g050087.1"/>
</dbReference>
<dbReference type="AlphaFoldDB" id="A0A3Q7JBC1"/>
<keyword evidence="2" id="KW-1185">Reference proteome</keyword>
<organism evidence="1">
    <name type="scientific">Solanum lycopersicum</name>
    <name type="common">Tomato</name>
    <name type="synonym">Lycopersicon esculentum</name>
    <dbReference type="NCBI Taxonomy" id="4081"/>
    <lineage>
        <taxon>Eukaryota</taxon>
        <taxon>Viridiplantae</taxon>
        <taxon>Streptophyta</taxon>
        <taxon>Embryophyta</taxon>
        <taxon>Tracheophyta</taxon>
        <taxon>Spermatophyta</taxon>
        <taxon>Magnoliopsida</taxon>
        <taxon>eudicotyledons</taxon>
        <taxon>Gunneridae</taxon>
        <taxon>Pentapetalae</taxon>
        <taxon>asterids</taxon>
        <taxon>lamiids</taxon>
        <taxon>Solanales</taxon>
        <taxon>Solanaceae</taxon>
        <taxon>Solanoideae</taxon>
        <taxon>Solaneae</taxon>
        <taxon>Solanum</taxon>
        <taxon>Solanum subgen. Lycopersicon</taxon>
    </lineage>
</organism>
<proteinExistence type="predicted"/>
<reference evidence="1" key="2">
    <citation type="submission" date="2019-01" db="UniProtKB">
        <authorList>
            <consortium name="EnsemblPlants"/>
        </authorList>
    </citation>
    <scope>IDENTIFICATION</scope>
    <source>
        <strain evidence="1">cv. Heinz 1706</strain>
    </source>
</reference>
<reference evidence="1" key="1">
    <citation type="journal article" date="2012" name="Nature">
        <title>The tomato genome sequence provides insights into fleshy fruit evolution.</title>
        <authorList>
            <consortium name="Tomato Genome Consortium"/>
        </authorList>
    </citation>
    <scope>NUCLEOTIDE SEQUENCE [LARGE SCALE GENOMIC DNA]</scope>
    <source>
        <strain evidence="1">cv. Heinz 1706</strain>
    </source>
</reference>
<name>A0A3Q7JBC1_SOLLC</name>
<dbReference type="Proteomes" id="UP000004994">
    <property type="component" value="Chromosome 10"/>
</dbReference>
<accession>A0A3Q7JBC1</accession>
<dbReference type="EnsemblPlants" id="Solyc10g050087.1.1">
    <property type="protein sequence ID" value="Solyc10g050087.1.1"/>
    <property type="gene ID" value="Solyc10g050087.1"/>
</dbReference>
<evidence type="ECO:0000313" key="2">
    <source>
        <dbReference type="Proteomes" id="UP000004994"/>
    </source>
</evidence>
<sequence>MAGVKRPYSFSPKYLPCTVISLQKCCVTPVSRSTNPVPAATSVESLWKSEILLKGCYYRAYPPLGLSSTPDPQILIPISKGADWSRRNSWK</sequence>
<evidence type="ECO:0000313" key="1">
    <source>
        <dbReference type="EnsemblPlants" id="Solyc10g050087.1.1"/>
    </source>
</evidence>
<protein>
    <submittedName>
        <fullName evidence="1">Uncharacterized protein</fullName>
    </submittedName>
</protein>
<dbReference type="InParanoid" id="A0A3Q7JBC1"/>